<dbReference type="Proteomes" id="UP000010959">
    <property type="component" value="Unassembled WGS sequence"/>
</dbReference>
<comment type="caution">
    <text evidence="2">The sequence shown here is derived from an EMBL/GenBank/DDBJ whole genome shotgun (WGS) entry which is preliminary data.</text>
</comment>
<keyword evidence="1" id="KW-0812">Transmembrane</keyword>
<dbReference type="AlphaFoldDB" id="L7CI53"/>
<proteinExistence type="predicted"/>
<dbReference type="EMBL" id="AMWG01000092">
    <property type="protein sequence ID" value="ELP32756.1"/>
    <property type="molecule type" value="Genomic_DNA"/>
</dbReference>
<feature type="transmembrane region" description="Helical" evidence="1">
    <location>
        <begin position="30"/>
        <end position="48"/>
    </location>
</feature>
<name>L7CI53_RHOBT</name>
<protein>
    <submittedName>
        <fullName evidence="2">Uncharacterized protein</fullName>
    </submittedName>
</protein>
<organism evidence="2 3">
    <name type="scientific">Rhodopirellula baltica SWK14</name>
    <dbReference type="NCBI Taxonomy" id="993516"/>
    <lineage>
        <taxon>Bacteria</taxon>
        <taxon>Pseudomonadati</taxon>
        <taxon>Planctomycetota</taxon>
        <taxon>Planctomycetia</taxon>
        <taxon>Pirellulales</taxon>
        <taxon>Pirellulaceae</taxon>
        <taxon>Rhodopirellula</taxon>
    </lineage>
</organism>
<dbReference type="PATRIC" id="fig|993516.3.peg.3541"/>
<keyword evidence="1" id="KW-1133">Transmembrane helix</keyword>
<evidence type="ECO:0000313" key="2">
    <source>
        <dbReference type="EMBL" id="ELP32756.1"/>
    </source>
</evidence>
<sequence>MAIVGAVWLTGFQGRILDLETFMGTTATRGSFYLSFGCFVIICVYGILCRNPRPGTTS</sequence>
<evidence type="ECO:0000313" key="3">
    <source>
        <dbReference type="Proteomes" id="UP000010959"/>
    </source>
</evidence>
<evidence type="ECO:0000256" key="1">
    <source>
        <dbReference type="SAM" id="Phobius"/>
    </source>
</evidence>
<keyword evidence="1" id="KW-0472">Membrane</keyword>
<reference evidence="2 3" key="1">
    <citation type="journal article" date="2013" name="Mar. Genomics">
        <title>Expression of sulfatases in Rhodopirellula baltica and the diversity of sulfatases in the genus Rhodopirellula.</title>
        <authorList>
            <person name="Wegner C.E."/>
            <person name="Richter-Heitmann T."/>
            <person name="Klindworth A."/>
            <person name="Klockow C."/>
            <person name="Richter M."/>
            <person name="Achstetter T."/>
            <person name="Glockner F.O."/>
            <person name="Harder J."/>
        </authorList>
    </citation>
    <scope>NUCLEOTIDE SEQUENCE [LARGE SCALE GENOMIC DNA]</scope>
    <source>
        <strain evidence="2 3">SWK14</strain>
    </source>
</reference>
<accession>L7CI53</accession>
<gene>
    <name evidence="2" type="ORF">RBSWK_03327</name>
</gene>